<reference evidence="1" key="1">
    <citation type="submission" date="2018-05" db="EMBL/GenBank/DDBJ databases">
        <title>Draft genome of Mucuna pruriens seed.</title>
        <authorList>
            <person name="Nnadi N.E."/>
            <person name="Vos R."/>
            <person name="Hasami M.H."/>
            <person name="Devisetty U.K."/>
            <person name="Aguiy J.C."/>
        </authorList>
    </citation>
    <scope>NUCLEOTIDE SEQUENCE [LARGE SCALE GENOMIC DNA]</scope>
    <source>
        <strain evidence="1">JCA_2017</strain>
    </source>
</reference>
<protein>
    <submittedName>
        <fullName evidence="1">Uncharacterized protein</fullName>
    </submittedName>
</protein>
<name>A0A371GCZ0_MUCPR</name>
<dbReference type="Proteomes" id="UP000257109">
    <property type="component" value="Unassembled WGS sequence"/>
</dbReference>
<dbReference type="OrthoDB" id="1837498at2759"/>
<dbReference type="AlphaFoldDB" id="A0A371GCZ0"/>
<keyword evidence="2" id="KW-1185">Reference proteome</keyword>
<evidence type="ECO:0000313" key="2">
    <source>
        <dbReference type="Proteomes" id="UP000257109"/>
    </source>
</evidence>
<feature type="non-terminal residue" evidence="1">
    <location>
        <position position="1"/>
    </location>
</feature>
<proteinExistence type="predicted"/>
<dbReference type="EMBL" id="QJKJ01005941">
    <property type="protein sequence ID" value="RDX88424.1"/>
    <property type="molecule type" value="Genomic_DNA"/>
</dbReference>
<sequence length="104" mass="12002">MEAPLPKGWRGVYLNKYDSTSDPHEHLAKYVTQVNLFSNKDTMLCRIFSISLNGRPYHLTPMALVNLQQGENEPLRSFMARLLNVSVKIHNLNLEVAIHSMLWH</sequence>
<organism evidence="1 2">
    <name type="scientific">Mucuna pruriens</name>
    <name type="common">Velvet bean</name>
    <name type="synonym">Dolichos pruriens</name>
    <dbReference type="NCBI Taxonomy" id="157652"/>
    <lineage>
        <taxon>Eukaryota</taxon>
        <taxon>Viridiplantae</taxon>
        <taxon>Streptophyta</taxon>
        <taxon>Embryophyta</taxon>
        <taxon>Tracheophyta</taxon>
        <taxon>Spermatophyta</taxon>
        <taxon>Magnoliopsida</taxon>
        <taxon>eudicotyledons</taxon>
        <taxon>Gunneridae</taxon>
        <taxon>Pentapetalae</taxon>
        <taxon>rosids</taxon>
        <taxon>fabids</taxon>
        <taxon>Fabales</taxon>
        <taxon>Fabaceae</taxon>
        <taxon>Papilionoideae</taxon>
        <taxon>50 kb inversion clade</taxon>
        <taxon>NPAAA clade</taxon>
        <taxon>indigoferoid/millettioid clade</taxon>
        <taxon>Phaseoleae</taxon>
        <taxon>Mucuna</taxon>
    </lineage>
</organism>
<evidence type="ECO:0000313" key="1">
    <source>
        <dbReference type="EMBL" id="RDX88424.1"/>
    </source>
</evidence>
<gene>
    <name evidence="1" type="ORF">CR513_29982</name>
</gene>
<accession>A0A371GCZ0</accession>
<comment type="caution">
    <text evidence="1">The sequence shown here is derived from an EMBL/GenBank/DDBJ whole genome shotgun (WGS) entry which is preliminary data.</text>
</comment>